<feature type="coiled-coil region" evidence="15">
    <location>
        <begin position="63"/>
        <end position="132"/>
    </location>
</feature>
<feature type="compositionally biased region" description="Basic and acidic residues" evidence="16">
    <location>
        <begin position="742"/>
        <end position="752"/>
    </location>
</feature>
<keyword evidence="5" id="KW-0964">Secreted</keyword>
<dbReference type="InterPro" id="IPR053027">
    <property type="entry name" value="AGGF1"/>
</dbReference>
<evidence type="ECO:0000313" key="20">
    <source>
        <dbReference type="Proteomes" id="UP000472264"/>
    </source>
</evidence>
<feature type="compositionally biased region" description="Basic and acidic residues" evidence="16">
    <location>
        <begin position="643"/>
        <end position="657"/>
    </location>
</feature>
<feature type="region of interest" description="Disordered" evidence="16">
    <location>
        <begin position="295"/>
        <end position="325"/>
    </location>
</feature>
<keyword evidence="3" id="KW-0217">Developmental protein</keyword>
<dbReference type="CDD" id="cd22686">
    <property type="entry name" value="FHA_AGGF1"/>
    <property type="match status" value="1"/>
</dbReference>
<dbReference type="FunFam" id="2.60.200.20:FF:000016">
    <property type="entry name" value="Angiogenic factor with G patch and FHA domains 1"/>
    <property type="match status" value="1"/>
</dbReference>
<dbReference type="Gene3D" id="2.60.200.20">
    <property type="match status" value="1"/>
</dbReference>
<dbReference type="Pfam" id="PF17780">
    <property type="entry name" value="OCRE"/>
    <property type="match status" value="1"/>
</dbReference>
<comment type="subunit">
    <text evidence="12">Interacts with the secreted angiogenic factor TNFSF12.</text>
</comment>
<feature type="compositionally biased region" description="Basic residues" evidence="16">
    <location>
        <begin position="392"/>
        <end position="411"/>
    </location>
</feature>
<dbReference type="Pfam" id="PF00498">
    <property type="entry name" value="FHA"/>
    <property type="match status" value="1"/>
</dbReference>
<keyword evidence="4" id="KW-0963">Cytoplasm</keyword>
<keyword evidence="20" id="KW-1185">Reference proteome</keyword>
<keyword evidence="6" id="KW-0597">Phosphoprotein</keyword>
<organism evidence="19 20">
    <name type="scientific">Echeneis naucrates</name>
    <name type="common">Live sharksucker</name>
    <dbReference type="NCBI Taxonomy" id="173247"/>
    <lineage>
        <taxon>Eukaryota</taxon>
        <taxon>Metazoa</taxon>
        <taxon>Chordata</taxon>
        <taxon>Craniata</taxon>
        <taxon>Vertebrata</taxon>
        <taxon>Euteleostomi</taxon>
        <taxon>Actinopterygii</taxon>
        <taxon>Neopterygii</taxon>
        <taxon>Teleostei</taxon>
        <taxon>Neoteleostei</taxon>
        <taxon>Acanthomorphata</taxon>
        <taxon>Carangaria</taxon>
        <taxon>Carangiformes</taxon>
        <taxon>Echeneidae</taxon>
        <taxon>Echeneis</taxon>
    </lineage>
</organism>
<feature type="region of interest" description="Disordered" evidence="16">
    <location>
        <begin position="721"/>
        <end position="789"/>
    </location>
</feature>
<feature type="compositionally biased region" description="Basic residues" evidence="16">
    <location>
        <begin position="375"/>
        <end position="385"/>
    </location>
</feature>
<sequence>MRRADWTFTAKDGKQQTVRRAAQCRLKVGACKHVCVRTHAAGLTVRPYMCPPAAGLMEREDGDRDAESEVAELRLKVDSLKQELKECRVELAKLQKQLSQSERLQKSTESYNEDLRKQIDQLSTEIHDRKKKDKNRIDCETQTEENVWTETDYYNYYYGSYYQNADAADTQDGPNAAAAAEGADGSEEAEISATSEVAAADQSGQPDSSVTVTAEEGDAGSLADMLRATAEEAMTQTSFVFDETTGMYYDHSTGFYYDSASQLYYDANTGIYYYYDTESGRYQFHSKIEVPAVQTGAESCPDKNATEKKSRKFKKVKKSQQDDKEVISDDIKLEVEEIDWVEKQTSQRTTESQKLKRRSHSADVAPHQEEGYKSSSKRKKRKNGSHHNDRGRSKKKKKKSKSAKHKKKKSPARSNDSEGNSEPEEGEITESEREDWDSTPSSSSGSPSRESPESEPEMETQSQDVKDIWPPCVRVTVVRSPVLQVGTLFIITADSPSTIGREKDMDHAIRIPEMGVSKFHAEVYFDQEQQSYMLVDQGSQNGTVINGNRILQPKAKCEPHALMHGDEVKMGETVLSFHIHSGTDTCDGCEPGQVMAHLSKYKREEKAGPALSKEDKEALRQKELKQMKAKYGLQSKEFEEAKALRNPKYKDRAESRRQTVGSEGVFQRDDAPASVHEEISEVNKGRKMLEKMGWKKGEGLGKEGTGMKDPIDVKIRKSQSGLGAAATMSLDGASIARSKSQKNWEKARERFADSFLPDLLPSKTQTKSPKAWVRAEETETTNTQTDSQG</sequence>
<dbReference type="GO" id="GO:0001525">
    <property type="term" value="P:angiogenesis"/>
    <property type="evidence" value="ECO:0007669"/>
    <property type="project" value="UniProtKB-KW"/>
</dbReference>
<dbReference type="PANTHER" id="PTHR23106">
    <property type="entry name" value="ANGIOGENIC FACTOR WITH G PATCH AND FHA DOMAINS 1"/>
    <property type="match status" value="1"/>
</dbReference>
<feature type="compositionally biased region" description="Acidic residues" evidence="16">
    <location>
        <begin position="419"/>
        <end position="437"/>
    </location>
</feature>
<keyword evidence="9" id="KW-0007">Acetylation</keyword>
<feature type="compositionally biased region" description="Basic and acidic residues" evidence="16">
    <location>
        <begin position="666"/>
        <end position="684"/>
    </location>
</feature>
<dbReference type="OMA" id="DSHQSTE"/>
<dbReference type="InterPro" id="IPR000253">
    <property type="entry name" value="FHA_dom"/>
</dbReference>
<protein>
    <recommendedName>
        <fullName evidence="13">Angiogenic factor with G patch and FHA domains 1</fullName>
    </recommendedName>
    <alternativeName>
        <fullName evidence="14">Angiogenic factor VG5Q</fullName>
    </alternativeName>
</protein>
<evidence type="ECO:0000256" key="2">
    <source>
        <dbReference type="ARBA" id="ARBA00004613"/>
    </source>
</evidence>
<accession>A0A665TLV2</accession>
<dbReference type="PROSITE" id="PS50006">
    <property type="entry name" value="FHA_DOMAIN"/>
    <property type="match status" value="1"/>
</dbReference>
<evidence type="ECO:0000313" key="19">
    <source>
        <dbReference type="Ensembl" id="ENSENLP00000003466.1"/>
    </source>
</evidence>
<dbReference type="CDD" id="cd16164">
    <property type="entry name" value="OCRE_VG5Q"/>
    <property type="match status" value="1"/>
</dbReference>
<feature type="compositionally biased region" description="Polar residues" evidence="16">
    <location>
        <begin position="780"/>
        <end position="789"/>
    </location>
</feature>
<dbReference type="GO" id="GO:0001570">
    <property type="term" value="P:vasculogenesis"/>
    <property type="evidence" value="ECO:0007669"/>
    <property type="project" value="TreeGrafter"/>
</dbReference>
<dbReference type="SMART" id="SM00443">
    <property type="entry name" value="G_patch"/>
    <property type="match status" value="1"/>
</dbReference>
<keyword evidence="8" id="KW-0221">Differentiation</keyword>
<evidence type="ECO:0000256" key="13">
    <source>
        <dbReference type="ARBA" id="ARBA00067796"/>
    </source>
</evidence>
<evidence type="ECO:0000259" key="18">
    <source>
        <dbReference type="PROSITE" id="PS50174"/>
    </source>
</evidence>
<feature type="region of interest" description="Disordered" evidence="16">
    <location>
        <begin position="643"/>
        <end position="684"/>
    </location>
</feature>
<keyword evidence="7" id="KW-0037">Angiogenesis</keyword>
<dbReference type="GO" id="GO:0005737">
    <property type="term" value="C:cytoplasm"/>
    <property type="evidence" value="ECO:0007669"/>
    <property type="project" value="UniProtKB-SubCell"/>
</dbReference>
<evidence type="ECO:0000256" key="1">
    <source>
        <dbReference type="ARBA" id="ARBA00004496"/>
    </source>
</evidence>
<dbReference type="PROSITE" id="PS50174">
    <property type="entry name" value="G_PATCH"/>
    <property type="match status" value="1"/>
</dbReference>
<reference evidence="19" key="3">
    <citation type="submission" date="2025-09" db="UniProtKB">
        <authorList>
            <consortium name="Ensembl"/>
        </authorList>
    </citation>
    <scope>IDENTIFICATION</scope>
</reference>
<reference evidence="19" key="2">
    <citation type="submission" date="2025-08" db="UniProtKB">
        <authorList>
            <consortium name="Ensembl"/>
        </authorList>
    </citation>
    <scope>IDENTIFICATION</scope>
</reference>
<feature type="region of interest" description="Disordered" evidence="16">
    <location>
        <begin position="344"/>
        <end position="466"/>
    </location>
</feature>
<dbReference type="Proteomes" id="UP000472264">
    <property type="component" value="Chromosome 5"/>
</dbReference>
<evidence type="ECO:0000256" key="7">
    <source>
        <dbReference type="ARBA" id="ARBA00022657"/>
    </source>
</evidence>
<feature type="compositionally biased region" description="Polar residues" evidence="16">
    <location>
        <begin position="202"/>
        <end position="212"/>
    </location>
</feature>
<evidence type="ECO:0000256" key="16">
    <source>
        <dbReference type="SAM" id="MobiDB-lite"/>
    </source>
</evidence>
<evidence type="ECO:0000256" key="11">
    <source>
        <dbReference type="ARBA" id="ARBA00053945"/>
    </source>
</evidence>
<dbReference type="GO" id="GO:0005576">
    <property type="term" value="C:extracellular region"/>
    <property type="evidence" value="ECO:0007669"/>
    <property type="project" value="UniProtKB-SubCell"/>
</dbReference>
<feature type="compositionally biased region" description="Low complexity" evidence="16">
    <location>
        <begin position="438"/>
        <end position="449"/>
    </location>
</feature>
<evidence type="ECO:0000256" key="6">
    <source>
        <dbReference type="ARBA" id="ARBA00022553"/>
    </source>
</evidence>
<feature type="domain" description="G-patch" evidence="18">
    <location>
        <begin position="681"/>
        <end position="727"/>
    </location>
</feature>
<feature type="domain" description="FHA" evidence="17">
    <location>
        <begin position="497"/>
        <end position="550"/>
    </location>
</feature>
<evidence type="ECO:0000256" key="15">
    <source>
        <dbReference type="SAM" id="Coils"/>
    </source>
</evidence>
<name>A0A665TLV2_ECHNA</name>
<dbReference type="PANTHER" id="PTHR23106:SF24">
    <property type="entry name" value="ANGIOGENIC FACTOR WITH G PATCH AND FHA DOMAINS 1"/>
    <property type="match status" value="1"/>
</dbReference>
<keyword evidence="10 15" id="KW-0175">Coiled coil</keyword>
<evidence type="ECO:0000256" key="10">
    <source>
        <dbReference type="ARBA" id="ARBA00023054"/>
    </source>
</evidence>
<evidence type="ECO:0000256" key="3">
    <source>
        <dbReference type="ARBA" id="ARBA00022473"/>
    </source>
</evidence>
<dbReference type="InParanoid" id="A0A665TLV2"/>
<feature type="compositionally biased region" description="Basic residues" evidence="16">
    <location>
        <begin position="309"/>
        <end position="318"/>
    </location>
</feature>
<dbReference type="InterPro" id="IPR041591">
    <property type="entry name" value="OCRE"/>
</dbReference>
<dbReference type="Ensembl" id="ENSENLT00000003652.1">
    <property type="protein sequence ID" value="ENSENLP00000003466.1"/>
    <property type="gene ID" value="ENSENLG00000001652.1"/>
</dbReference>
<dbReference type="InterPro" id="IPR000467">
    <property type="entry name" value="G_patch_dom"/>
</dbReference>
<evidence type="ECO:0000259" key="17">
    <source>
        <dbReference type="PROSITE" id="PS50006"/>
    </source>
</evidence>
<dbReference type="Pfam" id="PF01585">
    <property type="entry name" value="G-patch"/>
    <property type="match status" value="1"/>
</dbReference>
<dbReference type="InterPro" id="IPR008984">
    <property type="entry name" value="SMAD_FHA_dom_sf"/>
</dbReference>
<reference evidence="19" key="1">
    <citation type="submission" date="2021-04" db="EMBL/GenBank/DDBJ databases">
        <authorList>
            <consortium name="Wellcome Sanger Institute Data Sharing"/>
        </authorList>
    </citation>
    <scope>NUCLEOTIDE SEQUENCE [LARGE SCALE GENOMIC DNA]</scope>
</reference>
<dbReference type="InterPro" id="IPR035624">
    <property type="entry name" value="AGGF1_OCRE"/>
</dbReference>
<evidence type="ECO:0000256" key="5">
    <source>
        <dbReference type="ARBA" id="ARBA00022525"/>
    </source>
</evidence>
<feature type="region of interest" description="Disordered" evidence="16">
    <location>
        <begin position="172"/>
        <end position="212"/>
    </location>
</feature>
<comment type="subcellular location">
    <subcellularLocation>
        <location evidence="1">Cytoplasm</location>
    </subcellularLocation>
    <subcellularLocation>
        <location evidence="2">Secreted</location>
    </subcellularLocation>
</comment>
<gene>
    <name evidence="19" type="primary">aggf1</name>
</gene>
<dbReference type="SUPFAM" id="SSF49879">
    <property type="entry name" value="SMAD/FHA domain"/>
    <property type="match status" value="1"/>
</dbReference>
<comment type="function">
    <text evidence="11">Promotes angiogenesis and the proliferation of endothelial cells. Able to bind to endothelial cells and promote cell proliferation, suggesting that it may act in an autocrine fashion.</text>
</comment>
<evidence type="ECO:0000256" key="14">
    <source>
        <dbReference type="ARBA" id="ARBA00080673"/>
    </source>
</evidence>
<evidence type="ECO:0000256" key="8">
    <source>
        <dbReference type="ARBA" id="ARBA00022782"/>
    </source>
</evidence>
<dbReference type="SMART" id="SM00240">
    <property type="entry name" value="FHA"/>
    <property type="match status" value="1"/>
</dbReference>
<dbReference type="AlphaFoldDB" id="A0A665TLV2"/>
<evidence type="ECO:0000256" key="9">
    <source>
        <dbReference type="ARBA" id="ARBA00022990"/>
    </source>
</evidence>
<dbReference type="GO" id="GO:0003676">
    <property type="term" value="F:nucleic acid binding"/>
    <property type="evidence" value="ECO:0007669"/>
    <property type="project" value="InterPro"/>
</dbReference>
<proteinExistence type="predicted"/>
<evidence type="ECO:0000256" key="12">
    <source>
        <dbReference type="ARBA" id="ARBA00062654"/>
    </source>
</evidence>
<evidence type="ECO:0000256" key="4">
    <source>
        <dbReference type="ARBA" id="ARBA00022490"/>
    </source>
</evidence>